<feature type="region of interest" description="Disordered" evidence="1">
    <location>
        <begin position="72"/>
        <end position="92"/>
    </location>
</feature>
<proteinExistence type="predicted"/>
<organism evidence="2 3">
    <name type="scientific">Macrostomum lignano</name>
    <dbReference type="NCBI Taxonomy" id="282301"/>
    <lineage>
        <taxon>Eukaryota</taxon>
        <taxon>Metazoa</taxon>
        <taxon>Spiralia</taxon>
        <taxon>Lophotrochozoa</taxon>
        <taxon>Platyhelminthes</taxon>
        <taxon>Rhabditophora</taxon>
        <taxon>Macrostomorpha</taxon>
        <taxon>Macrostomida</taxon>
        <taxon>Macrostomidae</taxon>
        <taxon>Macrostomum</taxon>
    </lineage>
</organism>
<dbReference type="AlphaFoldDB" id="A0A1I8FBI4"/>
<protein>
    <submittedName>
        <fullName evidence="3">Uncharacterized protein</fullName>
    </submittedName>
</protein>
<accession>A0A1I8FBI4</accession>
<evidence type="ECO:0000313" key="3">
    <source>
        <dbReference type="WBParaSite" id="maker-unitig_26696-snap-gene-0.2-mRNA-1"/>
    </source>
</evidence>
<reference evidence="3" key="1">
    <citation type="submission" date="2016-11" db="UniProtKB">
        <authorList>
            <consortium name="WormBaseParasite"/>
        </authorList>
    </citation>
    <scope>IDENTIFICATION</scope>
</reference>
<dbReference type="Proteomes" id="UP000095280">
    <property type="component" value="Unplaced"/>
</dbReference>
<feature type="region of interest" description="Disordered" evidence="1">
    <location>
        <begin position="130"/>
        <end position="155"/>
    </location>
</feature>
<evidence type="ECO:0000313" key="2">
    <source>
        <dbReference type="Proteomes" id="UP000095280"/>
    </source>
</evidence>
<keyword evidence="2" id="KW-1185">Reference proteome</keyword>
<name>A0A1I8FBI4_9PLAT</name>
<dbReference type="WBParaSite" id="maker-unitig_26696-snap-gene-0.2-mRNA-1">
    <property type="protein sequence ID" value="maker-unitig_26696-snap-gene-0.2-mRNA-1"/>
    <property type="gene ID" value="maker-unitig_26696-snap-gene-0.2"/>
</dbReference>
<sequence>MVEEYSPSPRLSQRGNSTVIELDIWLHRPAETLPAFHVPSLATRRFGAAGTSSRSWARLWSSLTAETSKPLTVPVDEDGMSGQTGECSPMDGAWHQRRPLATWYSGRGPGAQSKVSTLSAVTFDVVPQTMPLGQPDQLKDSGSFSPTKLAARGLK</sequence>
<evidence type="ECO:0000256" key="1">
    <source>
        <dbReference type="SAM" id="MobiDB-lite"/>
    </source>
</evidence>